<proteinExistence type="predicted"/>
<evidence type="ECO:0000259" key="7">
    <source>
        <dbReference type="Pfam" id="PF00350"/>
    </source>
</evidence>
<feature type="domain" description="Dynamin N-terminal" evidence="7">
    <location>
        <begin position="49"/>
        <end position="196"/>
    </location>
</feature>
<dbReference type="GO" id="GO:0005525">
    <property type="term" value="F:GTP binding"/>
    <property type="evidence" value="ECO:0007669"/>
    <property type="project" value="UniProtKB-KW"/>
</dbReference>
<name>A0A9X1NBL3_9ACTN</name>
<dbReference type="EMBL" id="JAJOMB010000003">
    <property type="protein sequence ID" value="MCD5310710.1"/>
    <property type="molecule type" value="Genomic_DNA"/>
</dbReference>
<dbReference type="GO" id="GO:0016020">
    <property type="term" value="C:membrane"/>
    <property type="evidence" value="ECO:0007669"/>
    <property type="project" value="UniProtKB-SubCell"/>
</dbReference>
<dbReference type="InterPro" id="IPR027417">
    <property type="entry name" value="P-loop_NTPase"/>
</dbReference>
<keyword evidence="2" id="KW-0547">Nucleotide-binding</keyword>
<evidence type="ECO:0000313" key="8">
    <source>
        <dbReference type="EMBL" id="MCD5310710.1"/>
    </source>
</evidence>
<dbReference type="InterPro" id="IPR027094">
    <property type="entry name" value="Mitofusin_fam"/>
</dbReference>
<feature type="coiled-coil region" evidence="6">
    <location>
        <begin position="551"/>
        <end position="618"/>
    </location>
</feature>
<dbReference type="GO" id="GO:0003924">
    <property type="term" value="F:GTPase activity"/>
    <property type="evidence" value="ECO:0007669"/>
    <property type="project" value="InterPro"/>
</dbReference>
<dbReference type="Gene3D" id="3.40.50.300">
    <property type="entry name" value="P-loop containing nucleotide triphosphate hydrolases"/>
    <property type="match status" value="1"/>
</dbReference>
<sequence length="638" mass="67772">MAPDTLSPAARNVLDVIAAAGGVHGLTQDDRWDDVQTMAGKLRDRFFLVAVCGEFSSGKSTLLGAVLGRPELFPADVGPTTSVPTVVRWAEREQIAVVTLERPEGFAITAPELTGYVTEAGNPGNQRQVTEVRVGLPDALLAAGIGFVDLPGIGSTNPRHAVITNAYLEHIDAALFVSGGPVSESEMTFLQRVGERIGTELVLARAQADKPAIQFGQAGVDRAVDNLREKSADALGVARESLTVLPVSAKLFQTAADEDDEVASGIPVLRQTLRTGVAVRAENLLAVGALNALDASVAATQERYRVRMIALEQGQTPEILAVRADLAERDAQLQQVTATEKTWRSHLDSALRSVATDQLTALNSGIHRLSALAQAEIDGAKAVSLDANRFTSNLINQVHDLYTRAAGGLEESANAIVTELANDLGVPLERIAARSAFGGTQAGAFQEPEKRKFESTVQRYAEAGTQAARKAGFARMIGAFGGMGLAAMIAAPFTGGASLLVYAIGGAVAGANAATAVGTAVNMQSELAALDRIDPEQRRSRLRQHVRQALAPNTEEAKKRLEDVVRQLQVQAFATVDGAVESAKREVRLRIKEISEDLQRTQDEATAELARLRSEEREIVGAVQQSARARAALHTSDD</sequence>
<evidence type="ECO:0000256" key="2">
    <source>
        <dbReference type="ARBA" id="ARBA00022741"/>
    </source>
</evidence>
<organism evidence="8 9">
    <name type="scientific">Kineosporia babensis</name>
    <dbReference type="NCBI Taxonomy" id="499548"/>
    <lineage>
        <taxon>Bacteria</taxon>
        <taxon>Bacillati</taxon>
        <taxon>Actinomycetota</taxon>
        <taxon>Actinomycetes</taxon>
        <taxon>Kineosporiales</taxon>
        <taxon>Kineosporiaceae</taxon>
        <taxon>Kineosporia</taxon>
    </lineage>
</organism>
<comment type="subcellular location">
    <subcellularLocation>
        <location evidence="1">Membrane</location>
    </subcellularLocation>
</comment>
<dbReference type="SUPFAM" id="SSF52540">
    <property type="entry name" value="P-loop containing nucleoside triphosphate hydrolases"/>
    <property type="match status" value="1"/>
</dbReference>
<evidence type="ECO:0000256" key="4">
    <source>
        <dbReference type="ARBA" id="ARBA00023134"/>
    </source>
</evidence>
<gene>
    <name evidence="8" type="ORF">LR394_07380</name>
</gene>
<keyword evidence="3" id="KW-0378">Hydrolase</keyword>
<dbReference type="RefSeq" id="WP_231439831.1">
    <property type="nucleotide sequence ID" value="NZ_JAJOMB010000003.1"/>
</dbReference>
<dbReference type="Proteomes" id="UP001138997">
    <property type="component" value="Unassembled WGS sequence"/>
</dbReference>
<dbReference type="Pfam" id="PF00350">
    <property type="entry name" value="Dynamin_N"/>
    <property type="match status" value="1"/>
</dbReference>
<keyword evidence="5" id="KW-0472">Membrane</keyword>
<keyword evidence="4" id="KW-0342">GTP-binding</keyword>
<protein>
    <submittedName>
        <fullName evidence="8">Dynamin family protein</fullName>
    </submittedName>
</protein>
<comment type="caution">
    <text evidence="8">The sequence shown here is derived from an EMBL/GenBank/DDBJ whole genome shotgun (WGS) entry which is preliminary data.</text>
</comment>
<keyword evidence="9" id="KW-1185">Reference proteome</keyword>
<reference evidence="8" key="1">
    <citation type="submission" date="2021-11" db="EMBL/GenBank/DDBJ databases">
        <title>Streptomyces corallinus and Kineosporia corallina sp. nov., two new coral-derived marine actinobacteria.</title>
        <authorList>
            <person name="Buangrab K."/>
            <person name="Sutthacheep M."/>
            <person name="Yeemin T."/>
            <person name="Harunari E."/>
            <person name="Igarashi Y."/>
            <person name="Sripreechasak P."/>
            <person name="Kanchanasin P."/>
            <person name="Tanasupawat S."/>
            <person name="Phongsopitanun W."/>
        </authorList>
    </citation>
    <scope>NUCLEOTIDE SEQUENCE</scope>
    <source>
        <strain evidence="8">JCM 31032</strain>
    </source>
</reference>
<evidence type="ECO:0000313" key="9">
    <source>
        <dbReference type="Proteomes" id="UP001138997"/>
    </source>
</evidence>
<dbReference type="PANTHER" id="PTHR10465:SF0">
    <property type="entry name" value="SARCALUMENIN"/>
    <property type="match status" value="1"/>
</dbReference>
<accession>A0A9X1NBL3</accession>
<evidence type="ECO:0000256" key="6">
    <source>
        <dbReference type="SAM" id="Coils"/>
    </source>
</evidence>
<dbReference type="InterPro" id="IPR045063">
    <property type="entry name" value="Dynamin_N"/>
</dbReference>
<dbReference type="PANTHER" id="PTHR10465">
    <property type="entry name" value="TRANSMEMBRANE GTPASE FZO1"/>
    <property type="match status" value="1"/>
</dbReference>
<keyword evidence="6" id="KW-0175">Coiled coil</keyword>
<evidence type="ECO:0000256" key="5">
    <source>
        <dbReference type="ARBA" id="ARBA00023136"/>
    </source>
</evidence>
<evidence type="ECO:0000256" key="3">
    <source>
        <dbReference type="ARBA" id="ARBA00022801"/>
    </source>
</evidence>
<dbReference type="AlphaFoldDB" id="A0A9X1NBL3"/>
<evidence type="ECO:0000256" key="1">
    <source>
        <dbReference type="ARBA" id="ARBA00004370"/>
    </source>
</evidence>